<feature type="domain" description="M23ase beta-sheet core" evidence="2">
    <location>
        <begin position="308"/>
        <end position="404"/>
    </location>
</feature>
<dbReference type="STRING" id="471853.Bcav_1277"/>
<sequence length="431" mass="44233">MSHERAESSAQTADTRRARRAAERAVTSGEPEATTLTRRQLREAALAVENAQREADLVAEFERLLAAQRAARVGDGVGVAFATLPLPAQAEPAGSVTAVSAPALAVAPDVEDTAAMLAILDAPDGAPPARPSVDDVPEAEHQPAMALVPPAGLGFDWPDPRPARTPSAKGRHWVPRLAVLSALGAATIVIPVTATSQAQTPNIPVPQATSSALDTLATASASSLAAAATPDEPSADSTLGADQLAQARAVVSASRSAGRGEVVCSATGTEGNGALAAIDAAAVVDVVMPLQDGTYRVTSQFGYRWGGTHEGVDYAAPSGTPIHAVAGGEVIYTGGGKEGRSGQLVIIEHDFDGQKVWSWYVHMYPSGVYVSEGDQVLAGDVIGAVGSYGNSTGPHLHLEIHVDDELSTVDPPSWLAEHDAMTMTTSGSLCS</sequence>
<dbReference type="CDD" id="cd12797">
    <property type="entry name" value="M23_peptidase"/>
    <property type="match status" value="1"/>
</dbReference>
<dbReference type="PANTHER" id="PTHR21666:SF270">
    <property type="entry name" value="MUREIN HYDROLASE ACTIVATOR ENVC"/>
    <property type="match status" value="1"/>
</dbReference>
<dbReference type="InterPro" id="IPR050570">
    <property type="entry name" value="Cell_wall_metabolism_enzyme"/>
</dbReference>
<dbReference type="Gene3D" id="2.70.70.10">
    <property type="entry name" value="Glucose Permease (Domain IIA)"/>
    <property type="match status" value="1"/>
</dbReference>
<dbReference type="EMBL" id="CP001618">
    <property type="protein sequence ID" value="ACQ79537.1"/>
    <property type="molecule type" value="Genomic_DNA"/>
</dbReference>
<dbReference type="PANTHER" id="PTHR21666">
    <property type="entry name" value="PEPTIDASE-RELATED"/>
    <property type="match status" value="1"/>
</dbReference>
<dbReference type="eggNOG" id="COG0739">
    <property type="taxonomic scope" value="Bacteria"/>
</dbReference>
<dbReference type="Pfam" id="PF01551">
    <property type="entry name" value="Peptidase_M23"/>
    <property type="match status" value="1"/>
</dbReference>
<feature type="compositionally biased region" description="Basic and acidic residues" evidence="1">
    <location>
        <begin position="14"/>
        <end position="23"/>
    </location>
</feature>
<organism evidence="3 4">
    <name type="scientific">Beutenbergia cavernae (strain ATCC BAA-8 / DSM 12333 / CCUG 43141 / JCM 11478 / NBRC 16432 / NCIMB 13614 / HKI 0122)</name>
    <dbReference type="NCBI Taxonomy" id="471853"/>
    <lineage>
        <taxon>Bacteria</taxon>
        <taxon>Bacillati</taxon>
        <taxon>Actinomycetota</taxon>
        <taxon>Actinomycetes</taxon>
        <taxon>Micrococcales</taxon>
        <taxon>Beutenbergiaceae</taxon>
        <taxon>Beutenbergia</taxon>
    </lineage>
</organism>
<proteinExistence type="predicted"/>
<dbReference type="KEGG" id="bcv:Bcav_1277"/>
<dbReference type="Proteomes" id="UP000007962">
    <property type="component" value="Chromosome"/>
</dbReference>
<dbReference type="HOGENOM" id="CLU_635641_0_0_11"/>
<evidence type="ECO:0000313" key="3">
    <source>
        <dbReference type="EMBL" id="ACQ79537.1"/>
    </source>
</evidence>
<accession>C5C1R9</accession>
<dbReference type="SUPFAM" id="SSF51261">
    <property type="entry name" value="Duplicated hybrid motif"/>
    <property type="match status" value="1"/>
</dbReference>
<dbReference type="InterPro" id="IPR011055">
    <property type="entry name" value="Dup_hybrid_motif"/>
</dbReference>
<reference evidence="3 4" key="1">
    <citation type="journal article" date="2009" name="Stand. Genomic Sci.">
        <title>Complete genome sequence of Beutenbergia cavernae type strain (HKI 0122).</title>
        <authorList>
            <person name="Land M."/>
            <person name="Pukall R."/>
            <person name="Abt B."/>
            <person name="Goker M."/>
            <person name="Rohde M."/>
            <person name="Glavina Del Rio T."/>
            <person name="Tice H."/>
            <person name="Copeland A."/>
            <person name="Cheng J.F."/>
            <person name="Lucas S."/>
            <person name="Chen F."/>
            <person name="Nolan M."/>
            <person name="Bruce D."/>
            <person name="Goodwin L."/>
            <person name="Pitluck S."/>
            <person name="Ivanova N."/>
            <person name="Mavromatis K."/>
            <person name="Ovchinnikova G."/>
            <person name="Pati A."/>
            <person name="Chen A."/>
            <person name="Palaniappan K."/>
            <person name="Hauser L."/>
            <person name="Chang Y.J."/>
            <person name="Jefferies C.C."/>
            <person name="Saunders E."/>
            <person name="Brettin T."/>
            <person name="Detter J.C."/>
            <person name="Han C."/>
            <person name="Chain P."/>
            <person name="Bristow J."/>
            <person name="Eisen J.A."/>
            <person name="Markowitz V."/>
            <person name="Hugenholtz P."/>
            <person name="Kyrpides N.C."/>
            <person name="Klenk H.P."/>
            <person name="Lapidus A."/>
        </authorList>
    </citation>
    <scope>NUCLEOTIDE SEQUENCE [LARGE SCALE GENOMIC DNA]</scope>
    <source>
        <strain evidence="4">ATCC BAA-8 / DSM 12333 / NBRC 16432</strain>
    </source>
</reference>
<feature type="region of interest" description="Disordered" evidence="1">
    <location>
        <begin position="1"/>
        <end position="37"/>
    </location>
</feature>
<name>C5C1R9_BEUC1</name>
<protein>
    <submittedName>
        <fullName evidence="3">Peptidase M23</fullName>
    </submittedName>
</protein>
<dbReference type="InterPro" id="IPR016047">
    <property type="entry name" value="M23ase_b-sheet_dom"/>
</dbReference>
<gene>
    <name evidence="3" type="ordered locus">Bcav_1277</name>
</gene>
<evidence type="ECO:0000256" key="1">
    <source>
        <dbReference type="SAM" id="MobiDB-lite"/>
    </source>
</evidence>
<keyword evidence="4" id="KW-1185">Reference proteome</keyword>
<evidence type="ECO:0000259" key="2">
    <source>
        <dbReference type="Pfam" id="PF01551"/>
    </source>
</evidence>
<evidence type="ECO:0000313" key="4">
    <source>
        <dbReference type="Proteomes" id="UP000007962"/>
    </source>
</evidence>
<dbReference type="AlphaFoldDB" id="C5C1R9"/>
<dbReference type="GO" id="GO:0004222">
    <property type="term" value="F:metalloendopeptidase activity"/>
    <property type="evidence" value="ECO:0007669"/>
    <property type="project" value="TreeGrafter"/>
</dbReference>